<sequence>MQTFQVRVDEKQYACLNVVCSVARISGDTSAPATPTLTDSSVRGELPAWPSDVDIQRFYMVDQSELLSTHWIRLYLELVLCLKFVKLPKGIDVSSLEFVKVAIETDEETPLKAKSSVLYIAFKGLAVDGADESVEQRAIIKSVFNEVTGCLAVKGDLWKGEDYVAPMSIFERRLAYHLSRVRA</sequence>
<evidence type="ECO:0000313" key="1">
    <source>
        <dbReference type="Proteomes" id="UP000504610"/>
    </source>
</evidence>
<organism evidence="1 2">
    <name type="scientific">Raphanus sativus</name>
    <name type="common">Radish</name>
    <name type="synonym">Raphanus raphanistrum var. sativus</name>
    <dbReference type="NCBI Taxonomy" id="3726"/>
    <lineage>
        <taxon>Eukaryota</taxon>
        <taxon>Viridiplantae</taxon>
        <taxon>Streptophyta</taxon>
        <taxon>Embryophyta</taxon>
        <taxon>Tracheophyta</taxon>
        <taxon>Spermatophyta</taxon>
        <taxon>Magnoliopsida</taxon>
        <taxon>eudicotyledons</taxon>
        <taxon>Gunneridae</taxon>
        <taxon>Pentapetalae</taxon>
        <taxon>rosids</taxon>
        <taxon>malvids</taxon>
        <taxon>Brassicales</taxon>
        <taxon>Brassicaceae</taxon>
        <taxon>Brassiceae</taxon>
        <taxon>Raphanus</taxon>
    </lineage>
</organism>
<protein>
    <submittedName>
        <fullName evidence="2">UPF0725 protein EMB2204-like</fullName>
    </submittedName>
</protein>
<dbReference type="InterPro" id="IPR006462">
    <property type="entry name" value="MS5"/>
</dbReference>
<evidence type="ECO:0000313" key="2">
    <source>
        <dbReference type="RefSeq" id="XP_056843954.1"/>
    </source>
</evidence>
<dbReference type="KEGG" id="rsz:108808297"/>
<dbReference type="Proteomes" id="UP000504610">
    <property type="component" value="Chromosome 6"/>
</dbReference>
<dbReference type="OrthoDB" id="1104743at2759"/>
<dbReference type="RefSeq" id="XP_056843954.1">
    <property type="nucleotide sequence ID" value="XM_056987974.1"/>
</dbReference>
<keyword evidence="1" id="KW-1185">Reference proteome</keyword>
<dbReference type="NCBIfam" id="TIGR01572">
    <property type="entry name" value="A_thl_para_3677"/>
    <property type="match status" value="1"/>
</dbReference>
<reference evidence="1" key="1">
    <citation type="journal article" date="2019" name="Database">
        <title>The radish genome database (RadishGD): an integrated information resource for radish genomics.</title>
        <authorList>
            <person name="Yu H.J."/>
            <person name="Baek S."/>
            <person name="Lee Y.J."/>
            <person name="Cho A."/>
            <person name="Mun J.H."/>
        </authorList>
    </citation>
    <scope>NUCLEOTIDE SEQUENCE [LARGE SCALE GENOMIC DNA]</scope>
    <source>
        <strain evidence="1">cv. WK10039</strain>
    </source>
</reference>
<proteinExistence type="predicted"/>
<accession>A0A9W3BXF9</accession>
<name>A0A9W3BXF9_RAPSA</name>
<dbReference type="AlphaFoldDB" id="A0A9W3BXF9"/>
<reference evidence="2" key="2">
    <citation type="submission" date="2025-08" db="UniProtKB">
        <authorList>
            <consortium name="RefSeq"/>
        </authorList>
    </citation>
    <scope>IDENTIFICATION</scope>
    <source>
        <tissue evidence="2">Leaf</tissue>
    </source>
</reference>
<dbReference type="Pfam" id="PF04776">
    <property type="entry name" value="protein_MS5"/>
    <property type="match status" value="1"/>
</dbReference>
<dbReference type="GeneID" id="108808297"/>
<gene>
    <name evidence="2" type="primary">LOC108808297</name>
</gene>